<dbReference type="GeneID" id="63756840"/>
<dbReference type="PANTHER" id="PTHR39603">
    <property type="entry name" value="CYANOVIRIN-N DOMAIN-CONTAINING PROTEIN"/>
    <property type="match status" value="1"/>
</dbReference>
<proteinExistence type="predicted"/>
<protein>
    <recommendedName>
        <fullName evidence="4">Ecp2 effector protein domain-containing protein</fullName>
    </recommendedName>
</protein>
<organism evidence="2 3">
    <name type="scientific">Aspergillus sydowii CBS 593.65</name>
    <dbReference type="NCBI Taxonomy" id="1036612"/>
    <lineage>
        <taxon>Eukaryota</taxon>
        <taxon>Fungi</taxon>
        <taxon>Dikarya</taxon>
        <taxon>Ascomycota</taxon>
        <taxon>Pezizomycotina</taxon>
        <taxon>Eurotiomycetes</taxon>
        <taxon>Eurotiomycetidae</taxon>
        <taxon>Eurotiales</taxon>
        <taxon>Aspergillaceae</taxon>
        <taxon>Aspergillus</taxon>
        <taxon>Aspergillus subgen. Nidulantes</taxon>
    </lineage>
</organism>
<dbReference type="Proteomes" id="UP000184356">
    <property type="component" value="Unassembled WGS sequence"/>
</dbReference>
<dbReference type="EMBL" id="KV878596">
    <property type="protein sequence ID" value="OJJ53792.1"/>
    <property type="molecule type" value="Genomic_DNA"/>
</dbReference>
<dbReference type="AlphaFoldDB" id="A0A1L9T2X0"/>
<evidence type="ECO:0008006" key="4">
    <source>
        <dbReference type="Google" id="ProtNLM"/>
    </source>
</evidence>
<feature type="signal peptide" evidence="1">
    <location>
        <begin position="1"/>
        <end position="19"/>
    </location>
</feature>
<evidence type="ECO:0000313" key="3">
    <source>
        <dbReference type="Proteomes" id="UP000184356"/>
    </source>
</evidence>
<dbReference type="OrthoDB" id="4479118at2759"/>
<dbReference type="PANTHER" id="PTHR39603:SF1">
    <property type="entry name" value="CYANOVIRIN-N DOMAIN-CONTAINING PROTEIN"/>
    <property type="match status" value="1"/>
</dbReference>
<dbReference type="VEuPathDB" id="FungiDB:ASPSYDRAFT_136621"/>
<feature type="chain" id="PRO_5012386112" description="Ecp2 effector protein domain-containing protein" evidence="1">
    <location>
        <begin position="20"/>
        <end position="133"/>
    </location>
</feature>
<keyword evidence="1" id="KW-0732">Signal</keyword>
<name>A0A1L9T2X0_9EURO</name>
<reference evidence="3" key="1">
    <citation type="journal article" date="2017" name="Genome Biol.">
        <title>Comparative genomics reveals high biological diversity and specific adaptations in the industrially and medically important fungal genus Aspergillus.</title>
        <authorList>
            <person name="de Vries R.P."/>
            <person name="Riley R."/>
            <person name="Wiebenga A."/>
            <person name="Aguilar-Osorio G."/>
            <person name="Amillis S."/>
            <person name="Uchima C.A."/>
            <person name="Anderluh G."/>
            <person name="Asadollahi M."/>
            <person name="Askin M."/>
            <person name="Barry K."/>
            <person name="Battaglia E."/>
            <person name="Bayram O."/>
            <person name="Benocci T."/>
            <person name="Braus-Stromeyer S.A."/>
            <person name="Caldana C."/>
            <person name="Canovas D."/>
            <person name="Cerqueira G.C."/>
            <person name="Chen F."/>
            <person name="Chen W."/>
            <person name="Choi C."/>
            <person name="Clum A."/>
            <person name="Dos Santos R.A."/>
            <person name="Damasio A.R."/>
            <person name="Diallinas G."/>
            <person name="Emri T."/>
            <person name="Fekete E."/>
            <person name="Flipphi M."/>
            <person name="Freyberg S."/>
            <person name="Gallo A."/>
            <person name="Gournas C."/>
            <person name="Habgood R."/>
            <person name="Hainaut M."/>
            <person name="Harispe M.L."/>
            <person name="Henrissat B."/>
            <person name="Hilden K.S."/>
            <person name="Hope R."/>
            <person name="Hossain A."/>
            <person name="Karabika E."/>
            <person name="Karaffa L."/>
            <person name="Karanyi Z."/>
            <person name="Krasevec N."/>
            <person name="Kuo A."/>
            <person name="Kusch H."/>
            <person name="LaButti K."/>
            <person name="Lagendijk E.L."/>
            <person name="Lapidus A."/>
            <person name="Levasseur A."/>
            <person name="Lindquist E."/>
            <person name="Lipzen A."/>
            <person name="Logrieco A.F."/>
            <person name="MacCabe A."/>
            <person name="Maekelae M.R."/>
            <person name="Malavazi I."/>
            <person name="Melin P."/>
            <person name="Meyer V."/>
            <person name="Mielnichuk N."/>
            <person name="Miskei M."/>
            <person name="Molnar A.P."/>
            <person name="Mule G."/>
            <person name="Ngan C.Y."/>
            <person name="Orejas M."/>
            <person name="Orosz E."/>
            <person name="Ouedraogo J.P."/>
            <person name="Overkamp K.M."/>
            <person name="Park H.-S."/>
            <person name="Perrone G."/>
            <person name="Piumi F."/>
            <person name="Punt P.J."/>
            <person name="Ram A.F."/>
            <person name="Ramon A."/>
            <person name="Rauscher S."/>
            <person name="Record E."/>
            <person name="Riano-Pachon D.M."/>
            <person name="Robert V."/>
            <person name="Roehrig J."/>
            <person name="Ruller R."/>
            <person name="Salamov A."/>
            <person name="Salih N.S."/>
            <person name="Samson R.A."/>
            <person name="Sandor E."/>
            <person name="Sanguinetti M."/>
            <person name="Schuetze T."/>
            <person name="Sepcic K."/>
            <person name="Shelest E."/>
            <person name="Sherlock G."/>
            <person name="Sophianopoulou V."/>
            <person name="Squina F.M."/>
            <person name="Sun H."/>
            <person name="Susca A."/>
            <person name="Todd R.B."/>
            <person name="Tsang A."/>
            <person name="Unkles S.E."/>
            <person name="van de Wiele N."/>
            <person name="van Rossen-Uffink D."/>
            <person name="Oliveira J.V."/>
            <person name="Vesth T.C."/>
            <person name="Visser J."/>
            <person name="Yu J.-H."/>
            <person name="Zhou M."/>
            <person name="Andersen M.R."/>
            <person name="Archer D.B."/>
            <person name="Baker S.E."/>
            <person name="Benoit I."/>
            <person name="Brakhage A.A."/>
            <person name="Braus G.H."/>
            <person name="Fischer R."/>
            <person name="Frisvad J.C."/>
            <person name="Goldman G.H."/>
            <person name="Houbraken J."/>
            <person name="Oakley B."/>
            <person name="Pocsi I."/>
            <person name="Scazzocchio C."/>
            <person name="Seiboth B."/>
            <person name="vanKuyk P.A."/>
            <person name="Wortman J."/>
            <person name="Dyer P.S."/>
            <person name="Grigoriev I.V."/>
        </authorList>
    </citation>
    <scope>NUCLEOTIDE SEQUENCE [LARGE SCALE GENOMIC DNA]</scope>
    <source>
        <strain evidence="3">CBS 593.65</strain>
    </source>
</reference>
<keyword evidence="3" id="KW-1185">Reference proteome</keyword>
<evidence type="ECO:0000256" key="1">
    <source>
        <dbReference type="SAM" id="SignalP"/>
    </source>
</evidence>
<dbReference type="RefSeq" id="XP_040697598.1">
    <property type="nucleotide sequence ID" value="XM_040840767.1"/>
</dbReference>
<sequence>MVSIKSALVTLALSTTALAGVRCGSSELEAPKDQLQQCIDELHARDQELCTVPAGQLNMGFVHIGTAMITGVHNDGNTEEDTSSWCGHVADAAQEILDQCGGDKDTVSGSNEAYGNGNLSVNLIYRDEDGPDT</sequence>
<accession>A0A1L9T2X0</accession>
<evidence type="ECO:0000313" key="2">
    <source>
        <dbReference type="EMBL" id="OJJ53792.1"/>
    </source>
</evidence>
<gene>
    <name evidence="2" type="ORF">ASPSYDRAFT_136621</name>
</gene>